<evidence type="ECO:0000256" key="1">
    <source>
        <dbReference type="SAM" id="Phobius"/>
    </source>
</evidence>
<accession>A0A3V7Z115</accession>
<keyword evidence="1" id="KW-0812">Transmembrane</keyword>
<reference evidence="2" key="1">
    <citation type="submission" date="2018-10" db="EMBL/GenBank/DDBJ databases">
        <authorList>
            <consortium name="PulseNet: The National Subtyping Network for Foodborne Disease Surveillance"/>
            <person name="Tarr C.L."/>
            <person name="Trees E."/>
            <person name="Katz L.S."/>
            <person name="Carleton-Romer H.A."/>
            <person name="Stroika S."/>
            <person name="Kucerova Z."/>
            <person name="Roache K.F."/>
            <person name="Sabol A.L."/>
            <person name="Besser J."/>
            <person name="Gerner-Smidt P."/>
        </authorList>
    </citation>
    <scope>NUCLEOTIDE SEQUENCE [LARGE SCALE GENOMIC DNA]</scope>
    <source>
        <strain evidence="2">PNUSAS052121</strain>
    </source>
</reference>
<dbReference type="EMBL" id="RWAH01000043">
    <property type="protein sequence ID" value="MMS79640.1"/>
    <property type="molecule type" value="Genomic_DNA"/>
</dbReference>
<feature type="transmembrane region" description="Helical" evidence="1">
    <location>
        <begin position="53"/>
        <end position="73"/>
    </location>
</feature>
<keyword evidence="1" id="KW-1133">Transmembrane helix</keyword>
<keyword evidence="1" id="KW-0472">Membrane</keyword>
<dbReference type="InterPro" id="IPR048039">
    <property type="entry name" value="TraQ-like"/>
</dbReference>
<feature type="transmembrane region" description="Helical" evidence="1">
    <location>
        <begin position="20"/>
        <end position="41"/>
    </location>
</feature>
<comment type="caution">
    <text evidence="2">The sequence shown here is derived from an EMBL/GenBank/DDBJ whole genome shotgun (WGS) entry which is preliminary data.</text>
</comment>
<dbReference type="Proteomes" id="UP000839526">
    <property type="component" value="Unassembled WGS sequence"/>
</dbReference>
<sequence length="175" mass="18156">MSMDALTAIKHFADSIFSAGMSFFFTWGQFLGVISFILLLARARSSGPVQMSPGKFIAGLFTCAMMVSLPAMINAGGAQLGFRADTFSPIAYVQPQSFGSAAGAANAVLSLAKLAGVGFALSGISQWRKAGLDGHTALSASESVSRGNVKFIAGVMLVFIDRVIDAALASLGFVF</sequence>
<dbReference type="AlphaFoldDB" id="A0A3V7Z115"/>
<protein>
    <submittedName>
        <fullName evidence="2">Conjugal transfer protein TraQ</fullName>
    </submittedName>
</protein>
<proteinExistence type="predicted"/>
<organism evidence="2">
    <name type="scientific">Salmonella enterica</name>
    <name type="common">Salmonella choleraesuis</name>
    <dbReference type="NCBI Taxonomy" id="28901"/>
    <lineage>
        <taxon>Bacteria</taxon>
        <taxon>Pseudomonadati</taxon>
        <taxon>Pseudomonadota</taxon>
        <taxon>Gammaproteobacteria</taxon>
        <taxon>Enterobacterales</taxon>
        <taxon>Enterobacteriaceae</taxon>
        <taxon>Salmonella</taxon>
    </lineage>
</organism>
<gene>
    <name evidence="2" type="ORF">D9O31_24890</name>
</gene>
<evidence type="ECO:0000313" key="2">
    <source>
        <dbReference type="EMBL" id="MMS79640.1"/>
    </source>
</evidence>
<dbReference type="NCBIfam" id="NF033883">
    <property type="entry name" value="conj_TraQ_IncI1"/>
    <property type="match status" value="1"/>
</dbReference>
<name>A0A3V7Z115_SALER</name>